<reference evidence="1 2" key="2">
    <citation type="submission" date="2018-10" db="EMBL/GenBank/DDBJ databases">
        <authorList>
            <consortium name="Pathogen Informatics"/>
        </authorList>
    </citation>
    <scope>NUCLEOTIDE SEQUENCE [LARGE SCALE GENOMIC DNA]</scope>
</reference>
<accession>A0A0N4V195</accession>
<reference evidence="3" key="1">
    <citation type="submission" date="2017-02" db="UniProtKB">
        <authorList>
            <consortium name="WormBaseParasite"/>
        </authorList>
    </citation>
    <scope>IDENTIFICATION</scope>
</reference>
<dbReference type="EMBL" id="UXUI01007591">
    <property type="protein sequence ID" value="VDD88281.1"/>
    <property type="molecule type" value="Genomic_DNA"/>
</dbReference>
<dbReference type="Gene3D" id="1.10.533.10">
    <property type="entry name" value="Death Domain, Fas"/>
    <property type="match status" value="1"/>
</dbReference>
<keyword evidence="2" id="KW-1185">Reference proteome</keyword>
<proteinExistence type="predicted"/>
<dbReference type="OrthoDB" id="6021171at2759"/>
<gene>
    <name evidence="1" type="ORF">EVEC_LOCUS3424</name>
</gene>
<dbReference type="AlphaFoldDB" id="A0A0N4V195"/>
<dbReference type="WBParaSite" id="EVEC_0000371601-mRNA-1">
    <property type="protein sequence ID" value="EVEC_0000371601-mRNA-1"/>
    <property type="gene ID" value="EVEC_0000371601"/>
</dbReference>
<evidence type="ECO:0000313" key="2">
    <source>
        <dbReference type="Proteomes" id="UP000274131"/>
    </source>
</evidence>
<evidence type="ECO:0000313" key="3">
    <source>
        <dbReference type="WBParaSite" id="EVEC_0000371601-mRNA-1"/>
    </source>
</evidence>
<dbReference type="SUPFAM" id="SSF47986">
    <property type="entry name" value="DEATH domain"/>
    <property type="match status" value="1"/>
</dbReference>
<sequence length="386" mass="44000">MTDSGETTSYEKKHKVDLSLIKRFNDAVLEVKGASVHDELLSQSQTIEIQLDEDPDYYANQSTPVLHELDAEILDFYDAPPSAAEVRPRAAKGVCIRHLSEFVLRQFETFLGPPSMGTMYNWEYLAAKMGLTASEIVYLRTQRNPTLEVLERFSSRPLDELLDITCDLGRIDLLLSVREHINESNPAVPSRSQATDSGQAKNFKEFVVGVAGSFITSSSLDTVNFNAGDRSISLSLTIPNRQKFILVVHHEKKNSTDLKKNFSWLMKNLRKYAGQEGFELFDIECCFDDTNLIGTINAVFRDALHIIFVFSEDFLELLQSETDRSLKRYIYDLSNGEYAQTLCNRRFRPVVFEGKDPRVLPIGWPTNTIVYEFPTMFSKLCVRIFK</sequence>
<name>A0A0N4V195_ENTVE</name>
<organism evidence="3">
    <name type="scientific">Enterobius vermicularis</name>
    <name type="common">Human pinworm</name>
    <dbReference type="NCBI Taxonomy" id="51028"/>
    <lineage>
        <taxon>Eukaryota</taxon>
        <taxon>Metazoa</taxon>
        <taxon>Ecdysozoa</taxon>
        <taxon>Nematoda</taxon>
        <taxon>Chromadorea</taxon>
        <taxon>Rhabditida</taxon>
        <taxon>Spirurina</taxon>
        <taxon>Oxyuridomorpha</taxon>
        <taxon>Oxyuroidea</taxon>
        <taxon>Oxyuridae</taxon>
        <taxon>Enterobius</taxon>
    </lineage>
</organism>
<dbReference type="Proteomes" id="UP000274131">
    <property type="component" value="Unassembled WGS sequence"/>
</dbReference>
<dbReference type="InterPro" id="IPR011029">
    <property type="entry name" value="DEATH-like_dom_sf"/>
</dbReference>
<dbReference type="STRING" id="51028.A0A0N4V195"/>
<evidence type="ECO:0000313" key="1">
    <source>
        <dbReference type="EMBL" id="VDD88281.1"/>
    </source>
</evidence>
<protein>
    <submittedName>
        <fullName evidence="3">TIR domain-containing protein</fullName>
    </submittedName>
</protein>